<dbReference type="InterPro" id="IPR008927">
    <property type="entry name" value="6-PGluconate_DH-like_C_sf"/>
</dbReference>
<dbReference type="SUPFAM" id="SSF48179">
    <property type="entry name" value="6-phosphogluconate dehydrogenase C-terminal domain-like"/>
    <property type="match status" value="1"/>
</dbReference>
<accession>A0A0L7KKB2</accession>
<reference evidence="4 5" key="1">
    <citation type="journal article" date="2015" name="Genome Biol. Evol.">
        <title>The genome of winter moth (Operophtera brumata) provides a genomic perspective on sexual dimorphism and phenology.</title>
        <authorList>
            <person name="Derks M.F."/>
            <person name="Smit S."/>
            <person name="Salis L."/>
            <person name="Schijlen E."/>
            <person name="Bossers A."/>
            <person name="Mateman C."/>
            <person name="Pijl A.S."/>
            <person name="de Ridder D."/>
            <person name="Groenen M.A."/>
            <person name="Visser M.E."/>
            <person name="Megens H.J."/>
        </authorList>
    </citation>
    <scope>NUCLEOTIDE SEQUENCE [LARGE SCALE GENOMIC DNA]</scope>
    <source>
        <strain evidence="4">WM2013NL</strain>
        <tissue evidence="4">Head and thorax</tissue>
    </source>
</reference>
<dbReference type="GO" id="GO:0047952">
    <property type="term" value="F:glycerol-3-phosphate dehydrogenase [NAD(P)+] activity"/>
    <property type="evidence" value="ECO:0007669"/>
    <property type="project" value="TreeGrafter"/>
</dbReference>
<name>A0A0L7KKB2_OPEBR</name>
<dbReference type="Gene3D" id="1.10.1040.10">
    <property type="entry name" value="N-(1-d-carboxylethyl)-l-norvaline Dehydrogenase, domain 2"/>
    <property type="match status" value="1"/>
</dbReference>
<dbReference type="AlphaFoldDB" id="A0A0L7KKB2"/>
<keyword evidence="2" id="KW-0472">Membrane</keyword>
<dbReference type="GO" id="GO:0005829">
    <property type="term" value="C:cytosol"/>
    <property type="evidence" value="ECO:0007669"/>
    <property type="project" value="TreeGrafter"/>
</dbReference>
<feature type="non-terminal residue" evidence="4">
    <location>
        <position position="1"/>
    </location>
</feature>
<keyword evidence="2" id="KW-1133">Transmembrane helix</keyword>
<dbReference type="EMBL" id="JTDY01009411">
    <property type="protein sequence ID" value="KOB63550.1"/>
    <property type="molecule type" value="Genomic_DNA"/>
</dbReference>
<dbReference type="GO" id="GO:0005975">
    <property type="term" value="P:carbohydrate metabolic process"/>
    <property type="evidence" value="ECO:0007669"/>
    <property type="project" value="InterPro"/>
</dbReference>
<evidence type="ECO:0000313" key="4">
    <source>
        <dbReference type="EMBL" id="KOB63550.1"/>
    </source>
</evidence>
<keyword evidence="2" id="KW-0812">Transmembrane</keyword>
<dbReference type="InterPro" id="IPR006109">
    <property type="entry name" value="G3P_DH_NAD-dep_C"/>
</dbReference>
<dbReference type="GO" id="GO:0006072">
    <property type="term" value="P:glycerol-3-phosphate metabolic process"/>
    <property type="evidence" value="ECO:0007669"/>
    <property type="project" value="InterPro"/>
</dbReference>
<organism evidence="4 5">
    <name type="scientific">Operophtera brumata</name>
    <name type="common">Winter moth</name>
    <name type="synonym">Phalaena brumata</name>
    <dbReference type="NCBI Taxonomy" id="104452"/>
    <lineage>
        <taxon>Eukaryota</taxon>
        <taxon>Metazoa</taxon>
        <taxon>Ecdysozoa</taxon>
        <taxon>Arthropoda</taxon>
        <taxon>Hexapoda</taxon>
        <taxon>Insecta</taxon>
        <taxon>Pterygota</taxon>
        <taxon>Neoptera</taxon>
        <taxon>Endopterygota</taxon>
        <taxon>Lepidoptera</taxon>
        <taxon>Glossata</taxon>
        <taxon>Ditrysia</taxon>
        <taxon>Geometroidea</taxon>
        <taxon>Geometridae</taxon>
        <taxon>Larentiinae</taxon>
        <taxon>Operophtera</taxon>
    </lineage>
</organism>
<evidence type="ECO:0000259" key="3">
    <source>
        <dbReference type="Pfam" id="PF07479"/>
    </source>
</evidence>
<sequence length="68" mass="7452">NIVAVGAGFVDGLGFGDNTKAAVIRLGLMEMINTYFWIAARFFFIKKKYPRRRGGTTPTPTDRRAAAG</sequence>
<dbReference type="PANTHER" id="PTHR11728">
    <property type="entry name" value="GLYCEROL-3-PHOSPHATE DEHYDROGENASE"/>
    <property type="match status" value="1"/>
</dbReference>
<proteinExistence type="predicted"/>
<comment type="caution">
    <text evidence="4">The sequence shown here is derived from an EMBL/GenBank/DDBJ whole genome shotgun (WGS) entry which is preliminary data.</text>
</comment>
<keyword evidence="5" id="KW-1185">Reference proteome</keyword>
<gene>
    <name evidence="4" type="ORF">OBRU01_24793</name>
</gene>
<evidence type="ECO:0000256" key="2">
    <source>
        <dbReference type="SAM" id="Phobius"/>
    </source>
</evidence>
<dbReference type="InterPro" id="IPR013328">
    <property type="entry name" value="6PGD_dom2"/>
</dbReference>
<evidence type="ECO:0000313" key="5">
    <source>
        <dbReference type="Proteomes" id="UP000037510"/>
    </source>
</evidence>
<dbReference type="Proteomes" id="UP000037510">
    <property type="component" value="Unassembled WGS sequence"/>
</dbReference>
<feature type="domain" description="Glycerol-3-phosphate dehydrogenase NAD-dependent C-terminal" evidence="3">
    <location>
        <begin position="1"/>
        <end position="34"/>
    </location>
</feature>
<dbReference type="STRING" id="104452.A0A0L7KKB2"/>
<dbReference type="Pfam" id="PF07479">
    <property type="entry name" value="NAD_Gly3P_dh_C"/>
    <property type="match status" value="1"/>
</dbReference>
<keyword evidence="1" id="KW-0520">NAD</keyword>
<feature type="transmembrane region" description="Helical" evidence="2">
    <location>
        <begin position="22"/>
        <end position="44"/>
    </location>
</feature>
<protein>
    <submittedName>
        <fullName evidence="4">Glycerol-3-phosphate dehydrogenase</fullName>
    </submittedName>
</protein>
<evidence type="ECO:0000256" key="1">
    <source>
        <dbReference type="ARBA" id="ARBA00023027"/>
    </source>
</evidence>
<dbReference type="PANTHER" id="PTHR11728:SF8">
    <property type="entry name" value="GLYCEROL-3-PHOSPHATE DEHYDROGENASE [NAD(+)]-RELATED"/>
    <property type="match status" value="1"/>
</dbReference>